<comment type="caution">
    <text evidence="6">The sequence shown here is derived from an EMBL/GenBank/DDBJ whole genome shotgun (WGS) entry which is preliminary data.</text>
</comment>
<feature type="non-terminal residue" evidence="6">
    <location>
        <position position="322"/>
    </location>
</feature>
<keyword evidence="4" id="KW-1015">Disulfide bond</keyword>
<comment type="subcellular location">
    <subcellularLocation>
        <location evidence="1">Secreted</location>
    </subcellularLocation>
</comment>
<evidence type="ECO:0000259" key="5">
    <source>
        <dbReference type="PROSITE" id="PS51406"/>
    </source>
</evidence>
<proteinExistence type="predicted"/>
<dbReference type="PANTHER" id="PTHR16146:SF46">
    <property type="entry name" value="INTELECTIN-1A-RELATED"/>
    <property type="match status" value="1"/>
</dbReference>
<sequence>MKPEDFRQRIGSTYYSSAQTSCMDISREQRRPTKSAQCHPGYQGTRCQMPPVVRVFIRSEGCEDLGIAENSCGIAYIKVNGKDYSPHIRGHNVVVINAMTENTAFPPAAIKGLYYNQPGHSCKDIRDSGYSVGDGEYWIDPEKNGNPLKVYCDMTTDGGGWLLVSNVVVDDPSSRQLWIASSYREISNCHWNKTLFITEYAMKELRTNLSFTQLRFHCNKQKGRMIHVTTTANSSGEAVVQYFSGQTDTRPLACGSFNRMKDDNSNITGVCHQWQGQKWGRLLAANGTLNDHAFYVSYKYHWSLTPGDQRWEFCGLNVTEEL</sequence>
<dbReference type="SUPFAM" id="SSF56496">
    <property type="entry name" value="Fibrinogen C-terminal domain-like"/>
    <property type="match status" value="1"/>
</dbReference>
<dbReference type="Proteomes" id="UP000275408">
    <property type="component" value="Unassembled WGS sequence"/>
</dbReference>
<accession>A0A3M6V6M5</accession>
<keyword evidence="2" id="KW-0964">Secreted</keyword>
<dbReference type="GO" id="GO:0005201">
    <property type="term" value="F:extracellular matrix structural constituent"/>
    <property type="evidence" value="ECO:0007669"/>
    <property type="project" value="InterPro"/>
</dbReference>
<dbReference type="GO" id="GO:0070492">
    <property type="term" value="F:oligosaccharide binding"/>
    <property type="evidence" value="ECO:0007669"/>
    <property type="project" value="TreeGrafter"/>
</dbReference>
<evidence type="ECO:0000256" key="4">
    <source>
        <dbReference type="ARBA" id="ARBA00023157"/>
    </source>
</evidence>
<dbReference type="GO" id="GO:0005581">
    <property type="term" value="C:collagen trimer"/>
    <property type="evidence" value="ECO:0007669"/>
    <property type="project" value="UniProtKB-KW"/>
</dbReference>
<evidence type="ECO:0000313" key="7">
    <source>
        <dbReference type="Proteomes" id="UP000275408"/>
    </source>
</evidence>
<evidence type="ECO:0000256" key="2">
    <source>
        <dbReference type="ARBA" id="ARBA00022525"/>
    </source>
</evidence>
<dbReference type="InterPro" id="IPR000885">
    <property type="entry name" value="Fib_collagen_C"/>
</dbReference>
<reference evidence="6 7" key="1">
    <citation type="journal article" date="2018" name="Sci. Rep.">
        <title>Comparative analysis of the Pocillopora damicornis genome highlights role of immune system in coral evolution.</title>
        <authorList>
            <person name="Cunning R."/>
            <person name="Bay R.A."/>
            <person name="Gillette P."/>
            <person name="Baker A.C."/>
            <person name="Traylor-Knowles N."/>
        </authorList>
    </citation>
    <scope>NUCLEOTIDE SEQUENCE [LARGE SCALE GENOMIC DNA]</scope>
    <source>
        <strain evidence="6">RSMAS</strain>
        <tissue evidence="6">Whole animal</tissue>
    </source>
</reference>
<evidence type="ECO:0000313" key="6">
    <source>
        <dbReference type="EMBL" id="RMX61344.1"/>
    </source>
</evidence>
<protein>
    <recommendedName>
        <fullName evidence="5">Fibrinogen C-terminal domain-containing protein</fullName>
    </recommendedName>
</protein>
<dbReference type="Gene3D" id="2.60.120.1000">
    <property type="match status" value="1"/>
</dbReference>
<organism evidence="6 7">
    <name type="scientific">Pocillopora damicornis</name>
    <name type="common">Cauliflower coral</name>
    <name type="synonym">Millepora damicornis</name>
    <dbReference type="NCBI Taxonomy" id="46731"/>
    <lineage>
        <taxon>Eukaryota</taxon>
        <taxon>Metazoa</taxon>
        <taxon>Cnidaria</taxon>
        <taxon>Anthozoa</taxon>
        <taxon>Hexacorallia</taxon>
        <taxon>Scleractinia</taxon>
        <taxon>Astrocoeniina</taxon>
        <taxon>Pocilloporidae</taxon>
        <taxon>Pocillopora</taxon>
    </lineage>
</organism>
<dbReference type="OrthoDB" id="5956353at2759"/>
<dbReference type="PROSITE" id="PS51406">
    <property type="entry name" value="FIBRINOGEN_C_2"/>
    <property type="match status" value="1"/>
</dbReference>
<evidence type="ECO:0000256" key="1">
    <source>
        <dbReference type="ARBA" id="ARBA00004613"/>
    </source>
</evidence>
<dbReference type="NCBIfam" id="NF040941">
    <property type="entry name" value="GGGWT_bact"/>
    <property type="match status" value="1"/>
</dbReference>
<dbReference type="PANTHER" id="PTHR16146">
    <property type="entry name" value="INTELECTIN"/>
    <property type="match status" value="1"/>
</dbReference>
<name>A0A3M6V6M5_POCDA</name>
<evidence type="ECO:0000256" key="3">
    <source>
        <dbReference type="ARBA" id="ARBA00023119"/>
    </source>
</evidence>
<gene>
    <name evidence="6" type="ORF">pdam_00024283</name>
</gene>
<dbReference type="InterPro" id="IPR036056">
    <property type="entry name" value="Fibrinogen-like_C"/>
</dbReference>
<dbReference type="AlphaFoldDB" id="A0A3M6V6M5"/>
<keyword evidence="7" id="KW-1185">Reference proteome</keyword>
<feature type="domain" description="Fibrinogen C-terminal" evidence="5">
    <location>
        <begin position="113"/>
        <end position="166"/>
    </location>
</feature>
<dbReference type="InterPro" id="IPR002181">
    <property type="entry name" value="Fibrinogen_a/b/g_C_dom"/>
</dbReference>
<keyword evidence="3" id="KW-0176">Collagen</keyword>
<dbReference type="EMBL" id="RCHS01000047">
    <property type="protein sequence ID" value="RMX61344.1"/>
    <property type="molecule type" value="Genomic_DNA"/>
</dbReference>
<dbReference type="Pfam" id="PF01410">
    <property type="entry name" value="COLFI"/>
    <property type="match status" value="1"/>
</dbReference>
<dbReference type="GO" id="GO:0005615">
    <property type="term" value="C:extracellular space"/>
    <property type="evidence" value="ECO:0007669"/>
    <property type="project" value="TreeGrafter"/>
</dbReference>